<proteinExistence type="predicted"/>
<gene>
    <name evidence="1" type="ORF">J4E00_28815</name>
</gene>
<protein>
    <recommendedName>
        <fullName evidence="3">Glycosyltransferase family 1 protein</fullName>
    </recommendedName>
</protein>
<evidence type="ECO:0000313" key="2">
    <source>
        <dbReference type="Proteomes" id="UP000664369"/>
    </source>
</evidence>
<name>A0ABS3QPH8_9BACT</name>
<evidence type="ECO:0008006" key="3">
    <source>
        <dbReference type="Google" id="ProtNLM"/>
    </source>
</evidence>
<evidence type="ECO:0000313" key="1">
    <source>
        <dbReference type="EMBL" id="MBO2013097.1"/>
    </source>
</evidence>
<accession>A0ABS3QPH8</accession>
<organism evidence="1 2">
    <name type="scientific">Hymenobacter negativus</name>
    <dbReference type="NCBI Taxonomy" id="2795026"/>
    <lineage>
        <taxon>Bacteria</taxon>
        <taxon>Pseudomonadati</taxon>
        <taxon>Bacteroidota</taxon>
        <taxon>Cytophagia</taxon>
        <taxon>Cytophagales</taxon>
        <taxon>Hymenobacteraceae</taxon>
        <taxon>Hymenobacter</taxon>
    </lineage>
</organism>
<dbReference type="RefSeq" id="WP_208178836.1">
    <property type="nucleotide sequence ID" value="NZ_JAGETZ010000026.1"/>
</dbReference>
<dbReference type="EMBL" id="JAGETZ010000026">
    <property type="protein sequence ID" value="MBO2013097.1"/>
    <property type="molecule type" value="Genomic_DNA"/>
</dbReference>
<dbReference type="Proteomes" id="UP000664369">
    <property type="component" value="Unassembled WGS sequence"/>
</dbReference>
<comment type="caution">
    <text evidence="1">The sequence shown here is derived from an EMBL/GenBank/DDBJ whole genome shotgun (WGS) entry which is preliminary data.</text>
</comment>
<sequence>MSTKPYFQLYAHNIAVKGSTRSAIYDLQRQDIVLIPNVLHRVLRHLVQHPWRETQQAFAPGNPVVFQQYIDFLLRKDLGFFLHNPASFPALSLAWNSPHHVQNAVISYAFAHYHLGAVLAQLDQLQCQHLELRLRLPGQNWPEVLALFEQMAAMSFASVSLLLAYSEAVPDEQQLRLLYEHFPKIQHIIVHDAPYGAPSAAHPEHVVFVTADLQREQPRDRYIVNSEFFTEAMRFNPYYNRKLCVDDAGYIKNCLLQPKRFANVNTTRLATVLQDADFQELWHAAPDQTVGLQDSELRYAHFSADYLVRDTGSGLFNRVSHPAAVPALDLVDVV</sequence>
<reference evidence="1 2" key="1">
    <citation type="submission" date="2021-03" db="EMBL/GenBank/DDBJ databases">
        <authorList>
            <person name="Kim M.K."/>
        </authorList>
    </citation>
    <scope>NUCLEOTIDE SEQUENCE [LARGE SCALE GENOMIC DNA]</scope>
    <source>
        <strain evidence="1 2">BT442</strain>
    </source>
</reference>
<keyword evidence="2" id="KW-1185">Reference proteome</keyword>